<dbReference type="EMBL" id="BAABJX010000010">
    <property type="protein sequence ID" value="GAA4823880.1"/>
    <property type="molecule type" value="Genomic_DNA"/>
</dbReference>
<dbReference type="Pfam" id="PF00268">
    <property type="entry name" value="Ribonuc_red_sm"/>
    <property type="match status" value="1"/>
</dbReference>
<gene>
    <name evidence="4" type="ORF">GCM10023331_05430</name>
</gene>
<evidence type="ECO:0000256" key="1">
    <source>
        <dbReference type="ARBA" id="ARBA00001962"/>
    </source>
</evidence>
<dbReference type="PROSITE" id="PS00018">
    <property type="entry name" value="EF_HAND_1"/>
    <property type="match status" value="1"/>
</dbReference>
<dbReference type="CDD" id="cd01049">
    <property type="entry name" value="RNRR2"/>
    <property type="match status" value="1"/>
</dbReference>
<dbReference type="SUPFAM" id="SSF47240">
    <property type="entry name" value="Ferritin-like"/>
    <property type="match status" value="1"/>
</dbReference>
<organism evidence="4 5">
    <name type="scientific">Algivirga pacifica</name>
    <dbReference type="NCBI Taxonomy" id="1162670"/>
    <lineage>
        <taxon>Bacteria</taxon>
        <taxon>Pseudomonadati</taxon>
        <taxon>Bacteroidota</taxon>
        <taxon>Cytophagia</taxon>
        <taxon>Cytophagales</taxon>
        <taxon>Flammeovirgaceae</taxon>
        <taxon>Algivirga</taxon>
    </lineage>
</organism>
<dbReference type="InterPro" id="IPR018247">
    <property type="entry name" value="EF_Hand_1_Ca_BS"/>
</dbReference>
<proteinExistence type="inferred from homology"/>
<dbReference type="InterPro" id="IPR009078">
    <property type="entry name" value="Ferritin-like_SF"/>
</dbReference>
<reference evidence="5" key="1">
    <citation type="journal article" date="2019" name="Int. J. Syst. Evol. Microbiol.">
        <title>The Global Catalogue of Microorganisms (GCM) 10K type strain sequencing project: providing services to taxonomists for standard genome sequencing and annotation.</title>
        <authorList>
            <consortium name="The Broad Institute Genomics Platform"/>
            <consortium name="The Broad Institute Genome Sequencing Center for Infectious Disease"/>
            <person name="Wu L."/>
            <person name="Ma J."/>
        </authorList>
    </citation>
    <scope>NUCLEOTIDE SEQUENCE [LARGE SCALE GENOMIC DNA]</scope>
    <source>
        <strain evidence="5">JCM 18326</strain>
    </source>
</reference>
<accession>A0ABP9D007</accession>
<comment type="cofactor">
    <cofactor evidence="1">
        <name>Fe cation</name>
        <dbReference type="ChEBI" id="CHEBI:24875"/>
    </cofactor>
</comment>
<comment type="similarity">
    <text evidence="2">Belongs to the ribonucleoside diphosphate reductase small chain family.</text>
</comment>
<dbReference type="RefSeq" id="WP_345368994.1">
    <property type="nucleotide sequence ID" value="NZ_BAABJX010000010.1"/>
</dbReference>
<comment type="caution">
    <text evidence="4">The sequence shown here is derived from an EMBL/GenBank/DDBJ whole genome shotgun (WGS) entry which is preliminary data.</text>
</comment>
<keyword evidence="5" id="KW-1185">Reference proteome</keyword>
<dbReference type="Gene3D" id="1.10.620.20">
    <property type="entry name" value="Ribonucleotide Reductase, subunit A"/>
    <property type="match status" value="1"/>
</dbReference>
<dbReference type="EC" id="1.17.4.1" evidence="3"/>
<dbReference type="InterPro" id="IPR033909">
    <property type="entry name" value="RNR_small"/>
</dbReference>
<evidence type="ECO:0000256" key="3">
    <source>
        <dbReference type="ARBA" id="ARBA00012274"/>
    </source>
</evidence>
<dbReference type="InterPro" id="IPR000358">
    <property type="entry name" value="RNR_small_fam"/>
</dbReference>
<dbReference type="Proteomes" id="UP001500298">
    <property type="component" value="Unassembled WGS sequence"/>
</dbReference>
<sequence>MSLLEPRIAYKPFEYPEAQTYIDAIHQTFWIHSEVNFDADVQQFKTQLTEGERTIIGNILKTFAQTETNVQDDFWGILGQFIPKPEIKAMCITFAENEARHASAYARLNELLGLDNFEAFLEDKIAMERLELLQKIDVDADGKVSTEDLLRSIAIFSCFTENVNLFSQFAIMLSFKKFKNELKGIGNIIKWSAKDENAHARAGIWLYNTLLKENPEMNTPELKERIYEAAHILHDVEVKLLSDIFKDGELEFMPLSQLLNFMRDRLNQSLKLIGLSPVFEVDEAERSKMDWFDEEVFGLAHDDFFAVRPAEYTKKTQSVTADDLF</sequence>
<dbReference type="PANTHER" id="PTHR23409">
    <property type="entry name" value="RIBONUCLEOSIDE-DIPHOSPHATE REDUCTASE SMALL CHAIN"/>
    <property type="match status" value="1"/>
</dbReference>
<evidence type="ECO:0000313" key="5">
    <source>
        <dbReference type="Proteomes" id="UP001500298"/>
    </source>
</evidence>
<evidence type="ECO:0000313" key="4">
    <source>
        <dbReference type="EMBL" id="GAA4823880.1"/>
    </source>
</evidence>
<evidence type="ECO:0000256" key="2">
    <source>
        <dbReference type="ARBA" id="ARBA00009303"/>
    </source>
</evidence>
<name>A0ABP9D007_9BACT</name>
<dbReference type="PANTHER" id="PTHR23409:SF18">
    <property type="entry name" value="RIBONUCLEOSIDE-DIPHOSPHATE REDUCTASE SUBUNIT M2"/>
    <property type="match status" value="1"/>
</dbReference>
<dbReference type="InterPro" id="IPR012348">
    <property type="entry name" value="RNR-like"/>
</dbReference>
<protein>
    <recommendedName>
        <fullName evidence="3">ribonucleoside-diphosphate reductase</fullName>
        <ecNumber evidence="3">1.17.4.1</ecNumber>
    </recommendedName>
</protein>